<evidence type="ECO:0000256" key="2">
    <source>
        <dbReference type="ARBA" id="ARBA00022801"/>
    </source>
</evidence>
<keyword evidence="2" id="KW-0378">Hydrolase</keyword>
<evidence type="ECO:0000256" key="3">
    <source>
        <dbReference type="ARBA" id="ARBA00023211"/>
    </source>
</evidence>
<keyword evidence="3" id="KW-0464">Manganese</keyword>
<dbReference type="PANTHER" id="PTHR43782">
    <property type="entry name" value="ARGINASE"/>
    <property type="match status" value="1"/>
</dbReference>
<dbReference type="RefSeq" id="WP_203743418.1">
    <property type="nucleotide sequence ID" value="NZ_BONF01000009.1"/>
</dbReference>
<dbReference type="InterPro" id="IPR023696">
    <property type="entry name" value="Ureohydrolase_dom_sf"/>
</dbReference>
<dbReference type="Gene3D" id="3.40.800.10">
    <property type="entry name" value="Ureohydrolase domain"/>
    <property type="match status" value="1"/>
</dbReference>
<keyword evidence="1" id="KW-0479">Metal-binding</keyword>
<dbReference type="InterPro" id="IPR006035">
    <property type="entry name" value="Ureohydrolase"/>
</dbReference>
<evidence type="ECO:0000256" key="5">
    <source>
        <dbReference type="SAM" id="MobiDB-lite"/>
    </source>
</evidence>
<dbReference type="Pfam" id="PF00491">
    <property type="entry name" value="Arginase"/>
    <property type="match status" value="1"/>
</dbReference>
<dbReference type="AlphaFoldDB" id="A0A8J3JN41"/>
<evidence type="ECO:0000313" key="6">
    <source>
        <dbReference type="EMBL" id="GIF80124.1"/>
    </source>
</evidence>
<dbReference type="EMBL" id="BONF01000009">
    <property type="protein sequence ID" value="GIF80124.1"/>
    <property type="molecule type" value="Genomic_DNA"/>
</dbReference>
<evidence type="ECO:0000256" key="1">
    <source>
        <dbReference type="ARBA" id="ARBA00022723"/>
    </source>
</evidence>
<evidence type="ECO:0000313" key="7">
    <source>
        <dbReference type="Proteomes" id="UP000601223"/>
    </source>
</evidence>
<dbReference type="GO" id="GO:0030145">
    <property type="term" value="F:manganese ion binding"/>
    <property type="evidence" value="ECO:0007669"/>
    <property type="project" value="TreeGrafter"/>
</dbReference>
<comment type="similarity">
    <text evidence="4">Belongs to the arginase family.</text>
</comment>
<evidence type="ECO:0000256" key="4">
    <source>
        <dbReference type="PROSITE-ProRule" id="PRU00742"/>
    </source>
</evidence>
<dbReference type="GO" id="GO:0004053">
    <property type="term" value="F:arginase activity"/>
    <property type="evidence" value="ECO:0007669"/>
    <property type="project" value="TreeGrafter"/>
</dbReference>
<dbReference type="PANTHER" id="PTHR43782:SF3">
    <property type="entry name" value="ARGINASE"/>
    <property type="match status" value="1"/>
</dbReference>
<reference evidence="6 7" key="1">
    <citation type="submission" date="2021-01" db="EMBL/GenBank/DDBJ databases">
        <title>Whole genome shotgun sequence of Catellatospora bangladeshensis NBRC 107357.</title>
        <authorList>
            <person name="Komaki H."/>
            <person name="Tamura T."/>
        </authorList>
    </citation>
    <scope>NUCLEOTIDE SEQUENCE [LARGE SCALE GENOMIC DNA]</scope>
    <source>
        <strain evidence="6 7">NBRC 107357</strain>
    </source>
</reference>
<dbReference type="CDD" id="cd09999">
    <property type="entry name" value="Arginase-like_1"/>
    <property type="match status" value="1"/>
</dbReference>
<protein>
    <recommendedName>
        <fullName evidence="8">Arginase family protein</fullName>
    </recommendedName>
</protein>
<dbReference type="PROSITE" id="PS51409">
    <property type="entry name" value="ARGINASE_2"/>
    <property type="match status" value="1"/>
</dbReference>
<gene>
    <name evidence="6" type="ORF">Cba03nite_14730</name>
</gene>
<evidence type="ECO:0008006" key="8">
    <source>
        <dbReference type="Google" id="ProtNLM"/>
    </source>
</evidence>
<feature type="region of interest" description="Disordered" evidence="5">
    <location>
        <begin position="186"/>
        <end position="205"/>
    </location>
</feature>
<sequence>MITVVGVPIDCVGVPEAGDPPFGTELAPAALREAGLVAAVGGRDAGDVPVRLVGKGRDEQTGVIAWPSVRSMTGVVRGAVRDLVAAGDRPLLAGGCCTLLPAALAGARDALGGIGLAYLDGHLDLYDGRTSPTGEPADMPISVVTGHGPAAWVDAVGGPLVAPERLRLLGARDRHEAVEYGSVLPEQLGYPPESTPDDLHEQGMTDSGQQARDVLAQGGPYWVHLDVDVLDERAFPATDYLMPGGLRLPDLRDLMRPLTAADAMIGLSVACYNPAKDPGRACATALVGLLRDVLSR</sequence>
<organism evidence="6 7">
    <name type="scientific">Catellatospora bangladeshensis</name>
    <dbReference type="NCBI Taxonomy" id="310355"/>
    <lineage>
        <taxon>Bacteria</taxon>
        <taxon>Bacillati</taxon>
        <taxon>Actinomycetota</taxon>
        <taxon>Actinomycetes</taxon>
        <taxon>Micromonosporales</taxon>
        <taxon>Micromonosporaceae</taxon>
        <taxon>Catellatospora</taxon>
    </lineage>
</organism>
<name>A0A8J3JN41_9ACTN</name>
<keyword evidence="7" id="KW-1185">Reference proteome</keyword>
<dbReference type="GO" id="GO:0005737">
    <property type="term" value="C:cytoplasm"/>
    <property type="evidence" value="ECO:0007669"/>
    <property type="project" value="TreeGrafter"/>
</dbReference>
<comment type="caution">
    <text evidence="6">The sequence shown here is derived from an EMBL/GenBank/DDBJ whole genome shotgun (WGS) entry which is preliminary data.</text>
</comment>
<dbReference type="Proteomes" id="UP000601223">
    <property type="component" value="Unassembled WGS sequence"/>
</dbReference>
<dbReference type="SUPFAM" id="SSF52768">
    <property type="entry name" value="Arginase/deacetylase"/>
    <property type="match status" value="1"/>
</dbReference>
<proteinExistence type="inferred from homology"/>
<accession>A0A8J3JN41</accession>